<dbReference type="EMBL" id="CP073249">
    <property type="protein sequence ID" value="QUF02593.1"/>
    <property type="molecule type" value="Genomic_DNA"/>
</dbReference>
<organism evidence="2 3">
    <name type="scientific">Actinosynnema pretiosum subsp. pretiosum</name>
    <dbReference type="NCBI Taxonomy" id="103721"/>
    <lineage>
        <taxon>Bacteria</taxon>
        <taxon>Bacillati</taxon>
        <taxon>Actinomycetota</taxon>
        <taxon>Actinomycetes</taxon>
        <taxon>Pseudonocardiales</taxon>
        <taxon>Pseudonocardiaceae</taxon>
        <taxon>Actinosynnema</taxon>
    </lineage>
</organism>
<dbReference type="AlphaFoldDB" id="A0AA45L448"/>
<gene>
    <name evidence="2" type="ORF">KCV87_24455</name>
</gene>
<feature type="transmembrane region" description="Helical" evidence="1">
    <location>
        <begin position="87"/>
        <end position="104"/>
    </location>
</feature>
<proteinExistence type="predicted"/>
<keyword evidence="1" id="KW-0472">Membrane</keyword>
<evidence type="ECO:0000256" key="1">
    <source>
        <dbReference type="SAM" id="Phobius"/>
    </source>
</evidence>
<feature type="transmembrane region" description="Helical" evidence="1">
    <location>
        <begin position="21"/>
        <end position="49"/>
    </location>
</feature>
<keyword evidence="1" id="KW-0812">Transmembrane</keyword>
<evidence type="ECO:0000313" key="3">
    <source>
        <dbReference type="Proteomes" id="UP000677152"/>
    </source>
</evidence>
<evidence type="ECO:0000313" key="2">
    <source>
        <dbReference type="EMBL" id="QUF02593.1"/>
    </source>
</evidence>
<sequence>MTSTHGEERASVMVERGVPGAVRAAGALTIVQGLVGLGFAIALVVRSFAPEVARGQVLGEAAYFAVLCSGVVAVGVGLALGKGWGRTPALVVQLLLLGVAWYMYGPSDRQLWGALIGVYVVGVIYLLFTNAARGWALGLHESDDD</sequence>
<evidence type="ECO:0008006" key="4">
    <source>
        <dbReference type="Google" id="ProtNLM"/>
    </source>
</evidence>
<keyword evidence="1" id="KW-1133">Transmembrane helix</keyword>
<reference evidence="2" key="1">
    <citation type="submission" date="2021-04" db="EMBL/GenBank/DDBJ databases">
        <title>Genomic sequence of Actinosynnema pretiosum subsp. pretiosum ATCC 31280 (C-14919).</title>
        <authorList>
            <person name="Bai L."/>
            <person name="Wang X."/>
            <person name="Xiao Y."/>
        </authorList>
    </citation>
    <scope>NUCLEOTIDE SEQUENCE</scope>
    <source>
        <strain evidence="2">ATCC 31280</strain>
    </source>
</reference>
<dbReference type="Proteomes" id="UP000677152">
    <property type="component" value="Chromosome"/>
</dbReference>
<feature type="transmembrane region" description="Helical" evidence="1">
    <location>
        <begin position="110"/>
        <end position="128"/>
    </location>
</feature>
<name>A0AA45L448_9PSEU</name>
<protein>
    <recommendedName>
        <fullName evidence="4">Integral membrane protein</fullName>
    </recommendedName>
</protein>
<accession>A0AA45L448</accession>
<feature type="transmembrane region" description="Helical" evidence="1">
    <location>
        <begin position="61"/>
        <end position="80"/>
    </location>
</feature>